<dbReference type="STRING" id="441959.B8LZK6"/>
<dbReference type="RefSeq" id="XP_002479392.1">
    <property type="nucleotide sequence ID" value="XM_002479347.1"/>
</dbReference>
<protein>
    <recommendedName>
        <fullName evidence="4">Mus7/MMS22 family protein</fullName>
    </recommendedName>
</protein>
<feature type="compositionally biased region" description="Basic residues" evidence="1">
    <location>
        <begin position="554"/>
        <end position="563"/>
    </location>
</feature>
<feature type="region of interest" description="Disordered" evidence="1">
    <location>
        <begin position="544"/>
        <end position="585"/>
    </location>
</feature>
<feature type="compositionally biased region" description="Basic and acidic residues" evidence="1">
    <location>
        <begin position="101"/>
        <end position="115"/>
    </location>
</feature>
<feature type="compositionally biased region" description="Basic residues" evidence="1">
    <location>
        <begin position="654"/>
        <end position="669"/>
    </location>
</feature>
<organism evidence="2 3">
    <name type="scientific">Talaromyces stipitatus (strain ATCC 10500 / CBS 375.48 / QM 6759 / NRRL 1006)</name>
    <name type="common">Penicillium stipitatum</name>
    <dbReference type="NCBI Taxonomy" id="441959"/>
    <lineage>
        <taxon>Eukaryota</taxon>
        <taxon>Fungi</taxon>
        <taxon>Dikarya</taxon>
        <taxon>Ascomycota</taxon>
        <taxon>Pezizomycotina</taxon>
        <taxon>Eurotiomycetes</taxon>
        <taxon>Eurotiomycetidae</taxon>
        <taxon>Eurotiales</taxon>
        <taxon>Trichocomaceae</taxon>
        <taxon>Talaromyces</taxon>
        <taxon>Talaromyces sect. Talaromyces</taxon>
    </lineage>
</organism>
<feature type="region of interest" description="Disordered" evidence="1">
    <location>
        <begin position="192"/>
        <end position="236"/>
    </location>
</feature>
<dbReference type="HOGENOM" id="CLU_000374_2_0_1"/>
<proteinExistence type="predicted"/>
<feature type="compositionally biased region" description="Basic and acidic residues" evidence="1">
    <location>
        <begin position="544"/>
        <end position="553"/>
    </location>
</feature>
<dbReference type="OrthoDB" id="2386201at2759"/>
<feature type="region of interest" description="Disordered" evidence="1">
    <location>
        <begin position="309"/>
        <end position="393"/>
    </location>
</feature>
<dbReference type="GeneID" id="8103521"/>
<reference evidence="3" key="1">
    <citation type="journal article" date="2015" name="Genome Announc.">
        <title>Genome sequence of the AIDS-associated pathogen Penicillium marneffei (ATCC18224) and its near taxonomic relative Talaromyces stipitatus (ATCC10500).</title>
        <authorList>
            <person name="Nierman W.C."/>
            <person name="Fedorova-Abrams N.D."/>
            <person name="Andrianopoulos A."/>
        </authorList>
    </citation>
    <scope>NUCLEOTIDE SEQUENCE [LARGE SCALE GENOMIC DNA]</scope>
    <source>
        <strain evidence="3">ATCC 10500 / CBS 375.48 / QM 6759 / NRRL 1006</strain>
    </source>
</reference>
<dbReference type="InterPro" id="IPR019021">
    <property type="entry name" value="Mms22"/>
</dbReference>
<feature type="compositionally biased region" description="Polar residues" evidence="1">
    <location>
        <begin position="90"/>
        <end position="99"/>
    </location>
</feature>
<dbReference type="Proteomes" id="UP000001745">
    <property type="component" value="Unassembled WGS sequence"/>
</dbReference>
<dbReference type="GO" id="GO:0035361">
    <property type="term" value="C:Cul8-RING ubiquitin ligase complex"/>
    <property type="evidence" value="ECO:0007669"/>
    <property type="project" value="TreeGrafter"/>
</dbReference>
<sequence length="2260" mass="255289">METWRNRGFVPDSDEDEDFESQESRKGYAEQRNSVLDDNDDVGFQPAGSGGNNKNGGQDKEDREQDHHSQSVELEKYVEQRNAIWENGDSVGSQLSGSDVNVKDHEEDKNIRAQEQHSQSVKSHLNDADTTRRADSKTTTEKSSILDALLDGDDFTSLSDDELQVVSVVSERPTPGHALGFADIQNDVIFSDDEDLSSISPPPSTLGSTQSSQRVRRANEEQVPEPEHSETTRTINRVDDTVFEAMPTTISLSDTHTEDQNEADQPIRRSFRARKEIQLHPYQLEDAKYKTLFRNAGIKPVRVTIEDAAPRDLQEESQESIFGAPEPPSSPASVFSFPQSSPVPCNSPASIRRRRTPKARTQLTPEPAQAHSQKRRKLFHDSHGKKRKEQASSISVVIEQLDIPVVNKTTQSTQFPPSPPCSGSLSSVTYVGKDGFRFPRGFIPPTAISTTTTQPISIDDEPMINDEIPSDVFINADDHVLLPQSGKEDEPVDRISFQGSDEEDEGEETEPAVPDVEVKQYQRKIKGVLPASWLTLDLRNKIEKPGHSSSERHQRSHSTHAKPQKGVARTVSRPRSTALQSPTPRSTFAFLQESLGSDDDSSNIDISPAKNIRKPPVDLRNFYDLTNDIDDDIPEDNRIDEMFPPVPRLSAGQRKGHLGKTTTFKRKQVSYKNNQTPKSRPPRQARLDHPPRPPKRKVQKPRIPKLSILDAPDVISRPRKEQPQFLRVATRQARSRKDQGRSSPSRKVFNMATREETKETNGALWDWKRGAMKQAKLSVASTPRSTRQPLQNLSTNTPNPGVVQDSSTEAPPRFLEELDLASENVSSAHSATGRPAKRQVISATTNRSRLVRRNVINRNHAITSLRRDAVRPAEFEVAGTEPSDSPYAFSASLAALHRTDRKRTFTLDRFIAAIGPSEQESAQPSRPVNRTISDLPANLNSARKKVSRKRVPTRAEISDIDPMPQITASCVPSKNIFAGSVDDSTGSSYTLYGFRNFRVFSVDFNILPIRKGTFFHDSTFIGEGGLSRSLNINARNMDQDSGVAVIESGDQVFRWGAWTEEISSELGIIFDKIKNSTREHDSLSGTSLNSDPFTSLTSVIGWITDKLHFIDPVDRVTFIERVELLTCDLRNHIATANHADQHGWKVHLRLANLTAILSNQLRQVAAHESVNSSKRESTLNLVKTISHQLLSFVFSHHGLQNIRQLYQKNQNAKFHESGIRDGFPAVEAYVILLQILDSSEEFRGWWNELLLSSFVENRVSSSNIEHLEEVWEMIFTTLPLNEIDKLGLGHPGLRFCDKRDNWPIVQALVSKVLDAYIVDPVQPVHYINYCRVVFQRCLLLMVSWGWRHCKGILGILFDFYAKNMMYNLKTEQSFGSPSFLESLDTNPTIEIEHGDSSFHLFLKIIASGLRYLSQMHDKKTMRNIAWRLLPNHGRAYPKEKSLNHEDLDALRNHHDLLCTLYWGVPDGCRPRPETIRNLIDPATSHLETCNLSIRSWRRLVHFKLSTNEEDTGLKPFADWYKSFTSEVVRQHQLAKTEVEAQAKDQMQFSKQDVELTVSHNQRRIEALISSTIAAMDSSIQSSRTFSQACLLAESVPIAKLFELFDPANSRVNPIISETLQLVITFLTKDSPPINTTTPTINDDSQDYGDWSVIEEVYDDSITEPVVQPVVPSTAFLYLQEVIQPCVSELLSNCFGEDRSPEDSLLLKLTEAWSCLAQASVRSGLQHWDSYLNPYSRNSWTTLRMTPQTKKFGPQFLANCIERDSRFFFDCRLQILTMWASSLVERTSALKFQHRLTEVLLNVDQTSLTRNLPFYRGADGRYHVTLSELTERRISLISSLLSNMREHLQALENSGSPSSKAIDEYREIVDALMTSMKTNYQELGQSGRAVQGQYVEFVHSIISLLQQHAQSICRLDKFFTDPATFPLPSNDPGYFVAKLKSYGVRLPEAKAAKELVNFMQVLCERAALDGRQNSLVDQLSESMGDTYECGNTKTPTLRSFLFHCLFPAYMECALSNAAAWILVLPIMKAVSRASRDLLYDIDINDSDCIKSVNSMFGAILQAVRQIMHIFLDHAEYTKEPRALLVLTSCVGIMRAMVPVLDYIRRNHHSDNCNTFILETLCRYTTVIVERLYDPFTMVDLDGDTTPSSEPVDSIQLNSLFLESRTFAIREIKTSLRNWSKHGERYFILRGRDSREINCDIITSRDVVDIHYAKSSFVEVANAFLRRWESFDQMDVQSPSDNNFEKSTAYELLGDGFNDLIL</sequence>
<feature type="region of interest" description="Disordered" evidence="1">
    <location>
        <begin position="482"/>
        <end position="517"/>
    </location>
</feature>
<evidence type="ECO:0000313" key="3">
    <source>
        <dbReference type="Proteomes" id="UP000001745"/>
    </source>
</evidence>
<feature type="compositionally biased region" description="Basic and acidic residues" evidence="1">
    <location>
        <begin position="57"/>
        <end position="79"/>
    </location>
</feature>
<evidence type="ECO:0000256" key="1">
    <source>
        <dbReference type="SAM" id="MobiDB-lite"/>
    </source>
</evidence>
<dbReference type="GO" id="GO:0000724">
    <property type="term" value="P:double-strand break repair via homologous recombination"/>
    <property type="evidence" value="ECO:0007669"/>
    <property type="project" value="TreeGrafter"/>
</dbReference>
<dbReference type="EMBL" id="EQ962653">
    <property type="protein sequence ID" value="EED22429.1"/>
    <property type="molecule type" value="Genomic_DNA"/>
</dbReference>
<feature type="compositionally biased region" description="Basic and acidic residues" evidence="1">
    <location>
        <begin position="124"/>
        <end position="140"/>
    </location>
</feature>
<evidence type="ECO:0000313" key="2">
    <source>
        <dbReference type="EMBL" id="EED22429.1"/>
    </source>
</evidence>
<feature type="region of interest" description="Disordered" evidence="1">
    <location>
        <begin position="595"/>
        <end position="614"/>
    </location>
</feature>
<dbReference type="OMA" id="DNRIDYM"/>
<dbReference type="Pfam" id="PF09462">
    <property type="entry name" value="Mus7"/>
    <property type="match status" value="1"/>
</dbReference>
<dbReference type="PANTHER" id="PTHR28122:SF1">
    <property type="entry name" value="E3 UBIQUITIN-PROTEIN LIGASE SUBSTRATE RECEPTOR MMS22"/>
    <property type="match status" value="1"/>
</dbReference>
<evidence type="ECO:0008006" key="4">
    <source>
        <dbReference type="Google" id="ProtNLM"/>
    </source>
</evidence>
<dbReference type="InParanoid" id="B8LZK6"/>
<dbReference type="PhylomeDB" id="B8LZK6"/>
<dbReference type="VEuPathDB" id="FungiDB:TSTA_096780"/>
<name>B8LZK6_TALSN</name>
<dbReference type="GO" id="GO:0005634">
    <property type="term" value="C:nucleus"/>
    <property type="evidence" value="ECO:0007669"/>
    <property type="project" value="InterPro"/>
</dbReference>
<dbReference type="PANTHER" id="PTHR28122">
    <property type="entry name" value="E3 UBIQUITIN-PROTEIN LIGASE SUBSTRATE RECEPTOR MMS22"/>
    <property type="match status" value="1"/>
</dbReference>
<feature type="region of interest" description="Disordered" evidence="1">
    <location>
        <begin position="1"/>
        <end position="147"/>
    </location>
</feature>
<feature type="compositionally biased region" description="Basic and acidic residues" evidence="1">
    <location>
        <begin position="217"/>
        <end position="236"/>
    </location>
</feature>
<dbReference type="eggNOG" id="ENOG502QSDS">
    <property type="taxonomic scope" value="Eukaryota"/>
</dbReference>
<keyword evidence="3" id="KW-1185">Reference proteome</keyword>
<feature type="compositionally biased region" description="Polar residues" evidence="1">
    <location>
        <begin position="573"/>
        <end position="585"/>
    </location>
</feature>
<feature type="compositionally biased region" description="Basic residues" evidence="1">
    <location>
        <begin position="372"/>
        <end position="388"/>
    </location>
</feature>
<feature type="compositionally biased region" description="Basic and acidic residues" evidence="1">
    <location>
        <begin position="482"/>
        <end position="493"/>
    </location>
</feature>
<accession>B8LZK6</accession>
<feature type="region of interest" description="Disordered" evidence="1">
    <location>
        <begin position="633"/>
        <end position="755"/>
    </location>
</feature>
<feature type="compositionally biased region" description="Acidic residues" evidence="1">
    <location>
        <begin position="12"/>
        <end position="21"/>
    </location>
</feature>
<feature type="compositionally biased region" description="Acidic residues" evidence="1">
    <location>
        <begin position="500"/>
        <end position="510"/>
    </location>
</feature>
<gene>
    <name evidence="2" type="ORF">TSTA_096780</name>
</gene>
<feature type="region of interest" description="Disordered" evidence="1">
    <location>
        <begin position="779"/>
        <end position="809"/>
    </location>
</feature>
<feature type="compositionally biased region" description="Basic residues" evidence="1">
    <location>
        <begin position="692"/>
        <end position="703"/>
    </location>
</feature>
<dbReference type="GO" id="GO:0031297">
    <property type="term" value="P:replication fork processing"/>
    <property type="evidence" value="ECO:0007669"/>
    <property type="project" value="InterPro"/>
</dbReference>
<feature type="compositionally biased region" description="Low complexity" evidence="1">
    <location>
        <begin position="331"/>
        <end position="344"/>
    </location>
</feature>